<gene>
    <name evidence="1" type="ORF">ACFO6W_07360</name>
</gene>
<comment type="caution">
    <text evidence="1">The sequence shown here is derived from an EMBL/GenBank/DDBJ whole genome shotgun (WGS) entry which is preliminary data.</text>
</comment>
<evidence type="ECO:0000313" key="2">
    <source>
        <dbReference type="Proteomes" id="UP001596023"/>
    </source>
</evidence>
<dbReference type="RefSeq" id="WP_379994846.1">
    <property type="nucleotide sequence ID" value="NZ_JBHSGN010000058.1"/>
</dbReference>
<sequence>MKKGILLDTGNDLLINVKHDSRGRITGGLVVGERQIQDAYIVLSVNKGEIKEDPVCGANLLLMIRGGRDTEEIRKTIEISLARVGIQYDDIKEQIVTKINKEEI</sequence>
<keyword evidence="2" id="KW-1185">Reference proteome</keyword>
<proteinExistence type="predicted"/>
<accession>A0ABV9KU50</accession>
<protein>
    <submittedName>
        <fullName evidence="1">Uncharacterized protein</fullName>
    </submittedName>
</protein>
<organism evidence="1 2">
    <name type="scientific">Dysgonomonas termitidis</name>
    <dbReference type="NCBI Taxonomy" id="1516126"/>
    <lineage>
        <taxon>Bacteria</taxon>
        <taxon>Pseudomonadati</taxon>
        <taxon>Bacteroidota</taxon>
        <taxon>Bacteroidia</taxon>
        <taxon>Bacteroidales</taxon>
        <taxon>Dysgonomonadaceae</taxon>
        <taxon>Dysgonomonas</taxon>
    </lineage>
</organism>
<name>A0ABV9KU50_9BACT</name>
<dbReference type="Proteomes" id="UP001596023">
    <property type="component" value="Unassembled WGS sequence"/>
</dbReference>
<evidence type="ECO:0000313" key="1">
    <source>
        <dbReference type="EMBL" id="MFC4673505.1"/>
    </source>
</evidence>
<reference evidence="2" key="1">
    <citation type="journal article" date="2019" name="Int. J. Syst. Evol. Microbiol.">
        <title>The Global Catalogue of Microorganisms (GCM) 10K type strain sequencing project: providing services to taxonomists for standard genome sequencing and annotation.</title>
        <authorList>
            <consortium name="The Broad Institute Genomics Platform"/>
            <consortium name="The Broad Institute Genome Sequencing Center for Infectious Disease"/>
            <person name="Wu L."/>
            <person name="Ma J."/>
        </authorList>
    </citation>
    <scope>NUCLEOTIDE SEQUENCE [LARGE SCALE GENOMIC DNA]</scope>
    <source>
        <strain evidence="2">CCUG 66188</strain>
    </source>
</reference>
<dbReference type="EMBL" id="JBHSGN010000058">
    <property type="protein sequence ID" value="MFC4673505.1"/>
    <property type="molecule type" value="Genomic_DNA"/>
</dbReference>